<dbReference type="InterPro" id="IPR036397">
    <property type="entry name" value="RNaseH_sf"/>
</dbReference>
<evidence type="ECO:0000313" key="6">
    <source>
        <dbReference type="Proteomes" id="UP000499080"/>
    </source>
</evidence>
<dbReference type="EMBL" id="BGPR01142438">
    <property type="protein sequence ID" value="GBN70441.1"/>
    <property type="molecule type" value="Genomic_DNA"/>
</dbReference>
<keyword evidence="6" id="KW-1185">Reference proteome</keyword>
<reference evidence="5 6" key="1">
    <citation type="journal article" date="2019" name="Sci. Rep.">
        <title>Orb-weaving spider Araneus ventricosus genome elucidates the spidroin gene catalogue.</title>
        <authorList>
            <person name="Kono N."/>
            <person name="Nakamura H."/>
            <person name="Ohtoshi R."/>
            <person name="Moran D.A.P."/>
            <person name="Shinohara A."/>
            <person name="Yoshida Y."/>
            <person name="Fujiwara M."/>
            <person name="Mori M."/>
            <person name="Tomita M."/>
            <person name="Arakawa K."/>
        </authorList>
    </citation>
    <scope>NUCLEOTIDE SEQUENCE [LARGE SCALE GENOMIC DNA]</scope>
</reference>
<dbReference type="EMBL" id="BGPR01142442">
    <property type="protein sequence ID" value="GBN70445.1"/>
    <property type="molecule type" value="Genomic_DNA"/>
</dbReference>
<dbReference type="Proteomes" id="UP000499080">
    <property type="component" value="Unassembled WGS sequence"/>
</dbReference>
<evidence type="ECO:0000256" key="1">
    <source>
        <dbReference type="SAM" id="MobiDB-lite"/>
    </source>
</evidence>
<feature type="region of interest" description="Disordered" evidence="1">
    <location>
        <begin position="1"/>
        <end position="47"/>
    </location>
</feature>
<organism evidence="5 6">
    <name type="scientific">Araneus ventricosus</name>
    <name type="common">Orbweaver spider</name>
    <name type="synonym">Epeira ventricosa</name>
    <dbReference type="NCBI Taxonomy" id="182803"/>
    <lineage>
        <taxon>Eukaryota</taxon>
        <taxon>Metazoa</taxon>
        <taxon>Ecdysozoa</taxon>
        <taxon>Arthropoda</taxon>
        <taxon>Chelicerata</taxon>
        <taxon>Arachnida</taxon>
        <taxon>Araneae</taxon>
        <taxon>Araneomorphae</taxon>
        <taxon>Entelegynae</taxon>
        <taxon>Araneoidea</taxon>
        <taxon>Araneidae</taxon>
        <taxon>Araneus</taxon>
    </lineage>
</organism>
<evidence type="ECO:0000313" key="5">
    <source>
        <dbReference type="EMBL" id="GBN71769.1"/>
    </source>
</evidence>
<name>A0A4Y2R929_ARAVE</name>
<proteinExistence type="predicted"/>
<gene>
    <name evidence="3" type="ORF">AVEN_14814_1</name>
    <name evidence="5" type="ORF">AVEN_208455_1</name>
    <name evidence="2" type="ORF">AVEN_244836_1</name>
    <name evidence="4" type="ORF">AVEN_58621_1</name>
</gene>
<dbReference type="EMBL" id="BGPR01143124">
    <property type="protein sequence ID" value="GBN71769.1"/>
    <property type="molecule type" value="Genomic_DNA"/>
</dbReference>
<protein>
    <recommendedName>
        <fullName evidence="7">Tc1-like transposase DDE domain-containing protein</fullName>
    </recommendedName>
</protein>
<comment type="caution">
    <text evidence="5">The sequence shown here is derived from an EMBL/GenBank/DDBJ whole genome shotgun (WGS) entry which is preliminary data.</text>
</comment>
<dbReference type="OrthoDB" id="25402at2759"/>
<evidence type="ECO:0000313" key="3">
    <source>
        <dbReference type="EMBL" id="GBN70445.1"/>
    </source>
</evidence>
<dbReference type="Gene3D" id="3.30.420.10">
    <property type="entry name" value="Ribonuclease H-like superfamily/Ribonuclease H"/>
    <property type="match status" value="1"/>
</dbReference>
<feature type="compositionally biased region" description="Basic and acidic residues" evidence="1">
    <location>
        <begin position="26"/>
        <end position="38"/>
    </location>
</feature>
<sequence length="102" mass="11590">MKIGAEGFHADQKTDNKPPGVLFLDDNIRPHTGRDSKEPGPGPRRLGLERLYHPADSTDLTPSDFHFFLHCSQHYRDVTSEAMKRCGGCEELPSLFEHRFLL</sequence>
<accession>A0A4Y2R929</accession>
<evidence type="ECO:0000313" key="4">
    <source>
        <dbReference type="EMBL" id="GBN71719.1"/>
    </source>
</evidence>
<dbReference type="EMBL" id="BGPR01143100">
    <property type="protein sequence ID" value="GBN71719.1"/>
    <property type="molecule type" value="Genomic_DNA"/>
</dbReference>
<dbReference type="AlphaFoldDB" id="A0A4Y2R929"/>
<evidence type="ECO:0000313" key="2">
    <source>
        <dbReference type="EMBL" id="GBN70441.1"/>
    </source>
</evidence>
<dbReference type="GO" id="GO:0003676">
    <property type="term" value="F:nucleic acid binding"/>
    <property type="evidence" value="ECO:0007669"/>
    <property type="project" value="InterPro"/>
</dbReference>
<evidence type="ECO:0008006" key="7">
    <source>
        <dbReference type="Google" id="ProtNLM"/>
    </source>
</evidence>